<sequence length="501" mass="55564">MASNQTAEVSLRILIDEENNRVVCAEAGNDFVDILFSFLTLPIGTIVRLIRNQQAELGCINNLYGSIENLSTTSLWTDACKDMLLHPRSPLEPFCRGLKVNVNDTKPPKYFVCSEVCIQRHRSGFLSNYANARCSGCLELMSTEISVVGSEFSADSMEKYTDGIFVKRSTAYIVSDNLQVMVSRPGALVELLGNVGIKDVNSLNERVLKVGSKEILNLLEHSLLSKSPLTDVFLTNKRFNSERSKLLEPRDQQFLSQNIPGTATGGSMAVKIMVRKSDGKAMYAEAVEDFVDLLLSFLTIPLANVVGCLDGDCSLGCVDNLFSSIKSLNDKWFTTHRVPWSDSEQCSNHLLLDLGLASKFKCSSQPFQLGERIPNFYYYHSKLSTNVLCLTFNPTCVNYGELSNLALIDPKSPKWEINFEEFVKRPGLFLVSDSLVVLPSAGITSSISYLKDLDVSIDDIEEHVIQINKQEALNLLKASLLTTSALTSVLDLHLKKPKQKS</sequence>
<gene>
    <name evidence="1" type="ORF">TEA_002166</name>
</gene>
<dbReference type="PANTHER" id="PTHR33103">
    <property type="entry name" value="OS01G0153900 PROTEIN"/>
    <property type="match status" value="1"/>
</dbReference>
<proteinExistence type="predicted"/>
<dbReference type="InterPro" id="IPR007750">
    <property type="entry name" value="DUF674"/>
</dbReference>
<name>A0A4S4D8F0_CAMSN</name>
<reference evidence="1 2" key="1">
    <citation type="journal article" date="2018" name="Proc. Natl. Acad. Sci. U.S.A.">
        <title>Draft genome sequence of Camellia sinensis var. sinensis provides insights into the evolution of the tea genome and tea quality.</title>
        <authorList>
            <person name="Wei C."/>
            <person name="Yang H."/>
            <person name="Wang S."/>
            <person name="Zhao J."/>
            <person name="Liu C."/>
            <person name="Gao L."/>
            <person name="Xia E."/>
            <person name="Lu Y."/>
            <person name="Tai Y."/>
            <person name="She G."/>
            <person name="Sun J."/>
            <person name="Cao H."/>
            <person name="Tong W."/>
            <person name="Gao Q."/>
            <person name="Li Y."/>
            <person name="Deng W."/>
            <person name="Jiang X."/>
            <person name="Wang W."/>
            <person name="Chen Q."/>
            <person name="Zhang S."/>
            <person name="Li H."/>
            <person name="Wu J."/>
            <person name="Wang P."/>
            <person name="Li P."/>
            <person name="Shi C."/>
            <person name="Zheng F."/>
            <person name="Jian J."/>
            <person name="Huang B."/>
            <person name="Shan D."/>
            <person name="Shi M."/>
            <person name="Fang C."/>
            <person name="Yue Y."/>
            <person name="Li F."/>
            <person name="Li D."/>
            <person name="Wei S."/>
            <person name="Han B."/>
            <person name="Jiang C."/>
            <person name="Yin Y."/>
            <person name="Xia T."/>
            <person name="Zhang Z."/>
            <person name="Bennetzen J.L."/>
            <person name="Zhao S."/>
            <person name="Wan X."/>
        </authorList>
    </citation>
    <scope>NUCLEOTIDE SEQUENCE [LARGE SCALE GENOMIC DNA]</scope>
    <source>
        <strain evidence="2">cv. Shuchazao</strain>
        <tissue evidence="1">Leaf</tissue>
    </source>
</reference>
<protein>
    <recommendedName>
        <fullName evidence="3">DUF674 family protein</fullName>
    </recommendedName>
</protein>
<evidence type="ECO:0008006" key="3">
    <source>
        <dbReference type="Google" id="ProtNLM"/>
    </source>
</evidence>
<dbReference type="STRING" id="542762.A0A4S4D8F0"/>
<comment type="caution">
    <text evidence="1">The sequence shown here is derived from an EMBL/GenBank/DDBJ whole genome shotgun (WGS) entry which is preliminary data.</text>
</comment>
<evidence type="ECO:0000313" key="2">
    <source>
        <dbReference type="Proteomes" id="UP000306102"/>
    </source>
</evidence>
<dbReference type="AlphaFoldDB" id="A0A4S4D8F0"/>
<keyword evidence="2" id="KW-1185">Reference proteome</keyword>
<dbReference type="EMBL" id="SDRB02012453">
    <property type="protein sequence ID" value="THF97705.1"/>
    <property type="molecule type" value="Genomic_DNA"/>
</dbReference>
<organism evidence="1 2">
    <name type="scientific">Camellia sinensis var. sinensis</name>
    <name type="common">China tea</name>
    <dbReference type="NCBI Taxonomy" id="542762"/>
    <lineage>
        <taxon>Eukaryota</taxon>
        <taxon>Viridiplantae</taxon>
        <taxon>Streptophyta</taxon>
        <taxon>Embryophyta</taxon>
        <taxon>Tracheophyta</taxon>
        <taxon>Spermatophyta</taxon>
        <taxon>Magnoliopsida</taxon>
        <taxon>eudicotyledons</taxon>
        <taxon>Gunneridae</taxon>
        <taxon>Pentapetalae</taxon>
        <taxon>asterids</taxon>
        <taxon>Ericales</taxon>
        <taxon>Theaceae</taxon>
        <taxon>Camellia</taxon>
    </lineage>
</organism>
<dbReference type="Pfam" id="PF05056">
    <property type="entry name" value="DUF674"/>
    <property type="match status" value="1"/>
</dbReference>
<accession>A0A4S4D8F0</accession>
<dbReference type="PANTHER" id="PTHR33103:SF27">
    <property type="entry name" value="OS04G0594700 PROTEIN"/>
    <property type="match status" value="1"/>
</dbReference>
<dbReference type="Proteomes" id="UP000306102">
    <property type="component" value="Unassembled WGS sequence"/>
</dbReference>
<evidence type="ECO:0000313" key="1">
    <source>
        <dbReference type="EMBL" id="THF97705.1"/>
    </source>
</evidence>